<organism evidence="7 8">
    <name type="scientific">Histophilus somni</name>
    <name type="common">Haemophilus somnus</name>
    <dbReference type="NCBI Taxonomy" id="731"/>
    <lineage>
        <taxon>Bacteria</taxon>
        <taxon>Pseudomonadati</taxon>
        <taxon>Pseudomonadota</taxon>
        <taxon>Gammaproteobacteria</taxon>
        <taxon>Pasteurellales</taxon>
        <taxon>Pasteurellaceae</taxon>
        <taxon>Histophilus</taxon>
    </lineage>
</organism>
<name>A0A9Q6Z219_HISSO</name>
<dbReference type="InterPro" id="IPR007452">
    <property type="entry name" value="TamB_C"/>
</dbReference>
<dbReference type="GO" id="GO:0005886">
    <property type="term" value="C:plasma membrane"/>
    <property type="evidence" value="ECO:0007669"/>
    <property type="project" value="InterPro"/>
</dbReference>
<feature type="domain" description="Translocation and assembly module TamB C-terminal" evidence="6">
    <location>
        <begin position="826"/>
        <end position="1174"/>
    </location>
</feature>
<evidence type="ECO:0000313" key="8">
    <source>
        <dbReference type="Proteomes" id="UP000595373"/>
    </source>
</evidence>
<evidence type="ECO:0000256" key="2">
    <source>
        <dbReference type="ARBA" id="ARBA00022692"/>
    </source>
</evidence>
<comment type="subcellular location">
    <subcellularLocation>
        <location evidence="1">Membrane</location>
        <topology evidence="1">Single-pass membrane protein</topology>
    </subcellularLocation>
</comment>
<dbReference type="OrthoDB" id="5555605at2"/>
<feature type="transmembrane region" description="Helical" evidence="5">
    <location>
        <begin position="25"/>
        <end position="48"/>
    </location>
</feature>
<dbReference type="PANTHER" id="PTHR36985">
    <property type="entry name" value="TRANSLOCATION AND ASSEMBLY MODULE SUBUNIT TAMB"/>
    <property type="match status" value="1"/>
</dbReference>
<keyword evidence="4 5" id="KW-0472">Membrane</keyword>
<keyword evidence="3 5" id="KW-1133">Transmembrane helix</keyword>
<evidence type="ECO:0000259" key="6">
    <source>
        <dbReference type="Pfam" id="PF04357"/>
    </source>
</evidence>
<dbReference type="Proteomes" id="UP000595373">
    <property type="component" value="Chromosome"/>
</dbReference>
<dbReference type="EMBL" id="CP066558">
    <property type="protein sequence ID" value="QQF82681.1"/>
    <property type="molecule type" value="Genomic_DNA"/>
</dbReference>
<dbReference type="GO" id="GO:0097347">
    <property type="term" value="C:TAM protein secretion complex"/>
    <property type="evidence" value="ECO:0007669"/>
    <property type="project" value="TreeGrafter"/>
</dbReference>
<protein>
    <submittedName>
        <fullName evidence="7">Translocation/assembly module TamB</fullName>
    </submittedName>
</protein>
<gene>
    <name evidence="7" type="ORF">JFL49_01815</name>
</gene>
<dbReference type="PANTHER" id="PTHR36985:SF1">
    <property type="entry name" value="TRANSLOCATION AND ASSEMBLY MODULE SUBUNIT TAMB"/>
    <property type="match status" value="1"/>
</dbReference>
<reference evidence="7 8" key="1">
    <citation type="submission" date="2020-12" db="EMBL/GenBank/DDBJ databases">
        <title>ASc-MMNZ-VFA-070.</title>
        <authorList>
            <person name="Schryvers A."/>
            <person name="Mostafa Nazari M."/>
            <person name="Farshchi Andisi V."/>
            <person name="Timsit E."/>
            <person name="Walter Morck D."/>
        </authorList>
    </citation>
    <scope>NUCLEOTIDE SEQUENCE [LARGE SCALE GENOMIC DNA]</scope>
    <source>
        <strain evidence="7 8">ASc-MMNZ-VFA-070</strain>
    </source>
</reference>
<evidence type="ECO:0000256" key="1">
    <source>
        <dbReference type="ARBA" id="ARBA00004167"/>
    </source>
</evidence>
<proteinExistence type="predicted"/>
<evidence type="ECO:0000256" key="3">
    <source>
        <dbReference type="ARBA" id="ARBA00022989"/>
    </source>
</evidence>
<sequence>MTQIPNENTTTERQETRSVKPKRKVLRGILCTISAVILLLILFLVTALTNSGQRLFIQLADHFIDNLHIAQIDGGLQDGLQLKQIAFHTQGIKADIEQANIKLDLHCLLSGKICLKNLTLNQPKIQIDTAQLPKSETKTSQPIQQIKLPVEVDINGIEINQLDLTIDQQQVKLAKFRTALTLNNEQGLTLLPTEINGLTIVHRHLTEKTAKKKKSEKTVRSPVDWEKLTQRLNQPLLPDMPEIELPFDLHIQGIQGKNWLYQQIGNSNIPQSDLHQIEISTIYLHADSIDNSIQLQTFQLESNLGQLRGEGTLQLKQEFPIELQVQATLNELKHDGKLLLPHSNINLTLSGNLKKQTALFLQTQGTFESILQGKIELYSQKTPFDIELKVINGQYPFEKNSTEPLKIQDMFFTAKGDLLNYQATLQGKLIGMGMPETDVDLALQGGLTQFTLQQLQVNALNMKANANANVSWKDKLKLKSNIDLKGHNVRLNNMRINKIDLLANISLQDIVQGQVDLDIDGFSLNNIKLNSTKLQIKGTEQQHYLILKSKGEPASATLNLQGKFDRTLQQWQGILSQVNIHSLIGNLTNSENILLSYDNKKTIAQVSAHCWRSSDIHLCFPQEFIVGKTGEIPFDFKTINLALVNKLISQEIFKGHLSGQGKFAWFTESSPYLTLQLKGDNLNVTKKLDYRTFRLAIPTLNITTELQNNNLTLNSNFNIQNRGDVNMELKLADLTNQKRLSGHLKISDMNLNIVNQLIASSEKVDGQVNAKLSFTGDLSNPLLNGEFAVSQVRAKLKSVPFGITNGNIILSFYGDRSILKGNIQTHESHLNVEGQANWRKIDDWQAGLHINADKFKVDIPSIAKLQVSPNIEIHATPKRLALSGNVDIPWARIEIERLPDNIVAPSKDEVILDGPQKTKVVKLMKGEIETTTKSGIQIHSDLKIKLGDHVRLEAYGLKTELNGLLSVKQEKGNLGLFGQINLHNGHYESFGQDLLIRKGIISFSGLPSQPMLNIEAIRNPTSMENTNMTVGAKIVGIADSPEITIFSEPSTSQDQALSYLLTGRSLENSGNNGSGGSLGAALLGIGLAKSGKLVGGIGKVFGIQNLNLDTSGVGDSSKVVVSGNITPTLQIKYGIGLFDGLAELTLRYRLLPKLYLQSVSGINQAVDLLYQFEF</sequence>
<dbReference type="RefSeq" id="WP_087437238.1">
    <property type="nucleotide sequence ID" value="NZ_CP018802.1"/>
</dbReference>
<keyword evidence="8" id="KW-1185">Reference proteome</keyword>
<evidence type="ECO:0000256" key="4">
    <source>
        <dbReference type="ARBA" id="ARBA00023136"/>
    </source>
</evidence>
<dbReference type="GO" id="GO:0009306">
    <property type="term" value="P:protein secretion"/>
    <property type="evidence" value="ECO:0007669"/>
    <property type="project" value="InterPro"/>
</dbReference>
<dbReference type="AlphaFoldDB" id="A0A9Q6Z219"/>
<keyword evidence="2 5" id="KW-0812">Transmembrane</keyword>
<accession>A0A9Q6Z219</accession>
<evidence type="ECO:0000256" key="5">
    <source>
        <dbReference type="SAM" id="Phobius"/>
    </source>
</evidence>
<evidence type="ECO:0000313" key="7">
    <source>
        <dbReference type="EMBL" id="QQF82681.1"/>
    </source>
</evidence>
<dbReference type="Pfam" id="PF04357">
    <property type="entry name" value="TamB"/>
    <property type="match status" value="1"/>
</dbReference>